<feature type="transmembrane region" description="Helical" evidence="1">
    <location>
        <begin position="171"/>
        <end position="190"/>
    </location>
</feature>
<feature type="transmembrane region" description="Helical" evidence="1">
    <location>
        <begin position="130"/>
        <end position="151"/>
    </location>
</feature>
<feature type="transmembrane region" description="Helical" evidence="1">
    <location>
        <begin position="12"/>
        <end position="39"/>
    </location>
</feature>
<keyword evidence="1" id="KW-1133">Transmembrane helix</keyword>
<dbReference type="AlphaFoldDB" id="A0A7E4VYH9"/>
<feature type="transmembrane region" description="Helical" evidence="1">
    <location>
        <begin position="90"/>
        <end position="110"/>
    </location>
</feature>
<organism evidence="2 3">
    <name type="scientific">Panagrellus redivivus</name>
    <name type="common">Microworm</name>
    <dbReference type="NCBI Taxonomy" id="6233"/>
    <lineage>
        <taxon>Eukaryota</taxon>
        <taxon>Metazoa</taxon>
        <taxon>Ecdysozoa</taxon>
        <taxon>Nematoda</taxon>
        <taxon>Chromadorea</taxon>
        <taxon>Rhabditida</taxon>
        <taxon>Tylenchina</taxon>
        <taxon>Panagrolaimomorpha</taxon>
        <taxon>Panagrolaimoidea</taxon>
        <taxon>Panagrolaimidae</taxon>
        <taxon>Panagrellus</taxon>
    </lineage>
</organism>
<feature type="transmembrane region" description="Helical" evidence="1">
    <location>
        <begin position="313"/>
        <end position="332"/>
    </location>
</feature>
<keyword evidence="1" id="KW-0472">Membrane</keyword>
<proteinExistence type="predicted"/>
<feature type="transmembrane region" description="Helical" evidence="1">
    <location>
        <begin position="352"/>
        <end position="372"/>
    </location>
</feature>
<feature type="transmembrane region" description="Helical" evidence="1">
    <location>
        <begin position="51"/>
        <end position="70"/>
    </location>
</feature>
<reference evidence="3" key="2">
    <citation type="submission" date="2020-10" db="UniProtKB">
        <authorList>
            <consortium name="WormBaseParasite"/>
        </authorList>
    </citation>
    <scope>IDENTIFICATION</scope>
</reference>
<accession>A0A7E4VYH9</accession>
<feature type="transmembrane region" description="Helical" evidence="1">
    <location>
        <begin position="507"/>
        <end position="532"/>
    </location>
</feature>
<keyword evidence="2" id="KW-1185">Reference proteome</keyword>
<dbReference type="WBParaSite" id="Pan_g3962.t1">
    <property type="protein sequence ID" value="Pan_g3962.t1"/>
    <property type="gene ID" value="Pan_g3962"/>
</dbReference>
<evidence type="ECO:0000313" key="2">
    <source>
        <dbReference type="Proteomes" id="UP000492821"/>
    </source>
</evidence>
<protein>
    <submittedName>
        <fullName evidence="3">Otopetrin-2</fullName>
    </submittedName>
</protein>
<feature type="transmembrane region" description="Helical" evidence="1">
    <location>
        <begin position="465"/>
        <end position="487"/>
    </location>
</feature>
<name>A0A7E4VYH9_PANRE</name>
<reference evidence="2" key="1">
    <citation type="journal article" date="2013" name="Genetics">
        <title>The draft genome and transcriptome of Panagrellus redivivus are shaped by the harsh demands of a free-living lifestyle.</title>
        <authorList>
            <person name="Srinivasan J."/>
            <person name="Dillman A.R."/>
            <person name="Macchietto M.G."/>
            <person name="Heikkinen L."/>
            <person name="Lakso M."/>
            <person name="Fracchia K.M."/>
            <person name="Antoshechkin I."/>
            <person name="Mortazavi A."/>
            <person name="Wong G."/>
            <person name="Sternberg P.W."/>
        </authorList>
    </citation>
    <scope>NUCLEOTIDE SEQUENCE [LARGE SCALE GENOMIC DNA]</scope>
    <source>
        <strain evidence="2">MT8872</strain>
    </source>
</reference>
<evidence type="ECO:0000313" key="3">
    <source>
        <dbReference type="WBParaSite" id="Pan_g3962.t1"/>
    </source>
</evidence>
<dbReference type="Proteomes" id="UP000492821">
    <property type="component" value="Unassembled WGS sequence"/>
</dbReference>
<feature type="transmembrane region" description="Helical" evidence="1">
    <location>
        <begin position="393"/>
        <end position="409"/>
    </location>
</feature>
<evidence type="ECO:0000256" key="1">
    <source>
        <dbReference type="SAM" id="Phobius"/>
    </source>
</evidence>
<keyword evidence="1" id="KW-0812">Transmembrane</keyword>
<sequence length="613" mass="70432">MVASPAAPHRKWMFHIHHLCIICLYIIFLICIFLNLYVLLSRGDTIYYLRLYHMIVGILMVCCCIVMLEFMWRTRCLPKLDSPHEMPRPALVGAIVLTIGIVLGYAYFIVFNYAFSDCDKLVDAMYGTELWLDAVYSSLMIVFCSLVLIYILHRSYYGAINTHLDKVTRLWVNVTIIVVWVKVVVYKGYLSHQELCKRKELEGYWCPVVKRYYDCDPYSDLIGMQKVWFYLNKGLLSSATISCASEYFPVVLVAHWLACGGAEEKAEDLLKRKRIKQGFRGLLREFMKDVSRVYSEEPMVHAPRLHPSKLIKIGFNLAFIGGTVAATAYWFVNFYNTINFDDLVAQKWLTGEYVRIVACIVQALMFVILYLWTRQLSDDRLDAHHKAEARGDIIILFGCVIVLTVKYALQIVELRYQFGDHFINLEEMILHMSSLTLTEITQWSQYLVVRRLLALSNRDLRDVKAFLPTIALAGCFCGWIHFGITFLETSLIKYQLSDETFHFSEVTLISMIFTQTLFPADYLFAFTVAGCWMDLIIRYMEMGAFQLGVPRLVSEHMIHEILEGNDSPTFIAKAFTYARNRGATGSSVSSESGIEVKQESNGTAVHLENGKHV</sequence>